<dbReference type="Proteomes" id="UP000569914">
    <property type="component" value="Unassembled WGS sequence"/>
</dbReference>
<dbReference type="NCBIfam" id="TIGR03083">
    <property type="entry name" value="maleylpyruvate isomerase family mycothiol-dependent enzyme"/>
    <property type="match status" value="1"/>
</dbReference>
<dbReference type="EMBL" id="JACCBU010000001">
    <property type="protein sequence ID" value="NYE73087.1"/>
    <property type="molecule type" value="Genomic_DNA"/>
</dbReference>
<protein>
    <submittedName>
        <fullName evidence="3">Uncharacterized protein (TIGR03083 family)</fullName>
    </submittedName>
</protein>
<keyword evidence="4" id="KW-1185">Reference proteome</keyword>
<feature type="domain" description="MDMPI C-terminal" evidence="1">
    <location>
        <begin position="143"/>
        <end position="250"/>
    </location>
</feature>
<name>A0A7Y9IAE2_9ACTN</name>
<dbReference type="PANTHER" id="PTHR40758">
    <property type="entry name" value="CONSERVED PROTEIN"/>
    <property type="match status" value="1"/>
</dbReference>
<dbReference type="PANTHER" id="PTHR40758:SF1">
    <property type="entry name" value="CONSERVED PROTEIN"/>
    <property type="match status" value="1"/>
</dbReference>
<dbReference type="GO" id="GO:0005886">
    <property type="term" value="C:plasma membrane"/>
    <property type="evidence" value="ECO:0007669"/>
    <property type="project" value="TreeGrafter"/>
</dbReference>
<evidence type="ECO:0000313" key="3">
    <source>
        <dbReference type="EMBL" id="NYE73087.1"/>
    </source>
</evidence>
<proteinExistence type="predicted"/>
<dbReference type="InterPro" id="IPR010872">
    <property type="entry name" value="MDMPI_C-term_domain"/>
</dbReference>
<evidence type="ECO:0000259" key="2">
    <source>
        <dbReference type="Pfam" id="PF11716"/>
    </source>
</evidence>
<organism evidence="3 4">
    <name type="scientific">Microlunatus parietis</name>
    <dbReference type="NCBI Taxonomy" id="682979"/>
    <lineage>
        <taxon>Bacteria</taxon>
        <taxon>Bacillati</taxon>
        <taxon>Actinomycetota</taxon>
        <taxon>Actinomycetes</taxon>
        <taxon>Propionibacteriales</taxon>
        <taxon>Propionibacteriaceae</taxon>
        <taxon>Microlunatus</taxon>
    </lineage>
</organism>
<gene>
    <name evidence="3" type="ORF">BKA15_004416</name>
</gene>
<feature type="domain" description="Mycothiol-dependent maleylpyruvate isomerase metal-binding" evidence="2">
    <location>
        <begin position="8"/>
        <end position="129"/>
    </location>
</feature>
<comment type="caution">
    <text evidence="3">The sequence shown here is derived from an EMBL/GenBank/DDBJ whole genome shotgun (WGS) entry which is preliminary data.</text>
</comment>
<dbReference type="Pfam" id="PF11716">
    <property type="entry name" value="MDMPI_N"/>
    <property type="match status" value="1"/>
</dbReference>
<evidence type="ECO:0000259" key="1">
    <source>
        <dbReference type="Pfam" id="PF07398"/>
    </source>
</evidence>
<reference evidence="3 4" key="1">
    <citation type="submission" date="2020-07" db="EMBL/GenBank/DDBJ databases">
        <title>Sequencing the genomes of 1000 actinobacteria strains.</title>
        <authorList>
            <person name="Klenk H.-P."/>
        </authorList>
    </citation>
    <scope>NUCLEOTIDE SEQUENCE [LARGE SCALE GENOMIC DNA]</scope>
    <source>
        <strain evidence="3 4">DSM 22083</strain>
    </source>
</reference>
<dbReference type="SUPFAM" id="SSF109854">
    <property type="entry name" value="DinB/YfiT-like putative metalloenzymes"/>
    <property type="match status" value="1"/>
</dbReference>
<dbReference type="InterPro" id="IPR017517">
    <property type="entry name" value="Maleyloyr_isom"/>
</dbReference>
<evidence type="ECO:0000313" key="4">
    <source>
        <dbReference type="Proteomes" id="UP000569914"/>
    </source>
</evidence>
<dbReference type="InterPro" id="IPR024344">
    <property type="entry name" value="MDMPI_metal-binding"/>
</dbReference>
<sequence length="261" mass="28447">MPTLDYLGALAADSDRFAEVIARTPQDRRVPSCPDWAAADLWFHLAEVQWFWARIVGGPLTETAEVEALPEPERPADLGAFFAKATTALREALAAVPPETPAWTWAEEQTAGFSRRRQAHEALIHRVDAELTAADRTPLDAALAADGVAEVLTVMYGDPPRDWGEFRPDPARVIEVVSTDTGDRWRTQVGRFTGTSRSGKEHDLLTLDVAEPGTEPSAVISGTAADLDCWFWRRTPYGAVITEGDPATLDALAVVMRAGIN</sequence>
<accession>A0A7Y9IAE2</accession>
<dbReference type="InterPro" id="IPR034660">
    <property type="entry name" value="DinB/YfiT-like"/>
</dbReference>
<dbReference type="AlphaFoldDB" id="A0A7Y9IAE2"/>
<dbReference type="Pfam" id="PF07398">
    <property type="entry name" value="MDMPI_C"/>
    <property type="match status" value="1"/>
</dbReference>
<dbReference type="RefSeq" id="WP_179754329.1">
    <property type="nucleotide sequence ID" value="NZ_JACCBU010000001.1"/>
</dbReference>
<dbReference type="GO" id="GO:0046872">
    <property type="term" value="F:metal ion binding"/>
    <property type="evidence" value="ECO:0007669"/>
    <property type="project" value="InterPro"/>
</dbReference>